<dbReference type="Gene3D" id="1.25.40.10">
    <property type="entry name" value="Tetratricopeptide repeat domain"/>
    <property type="match status" value="3"/>
</dbReference>
<evidence type="ECO:0000313" key="2">
    <source>
        <dbReference type="EMBL" id="MBE9031564.1"/>
    </source>
</evidence>
<proteinExistence type="predicted"/>
<dbReference type="AlphaFoldDB" id="A0A928Z4A7"/>
<name>A0A928Z4A7_9CYAN</name>
<dbReference type="Proteomes" id="UP000625316">
    <property type="component" value="Unassembled WGS sequence"/>
</dbReference>
<sequence>MKTHSMPRFHKPAWLIVPAVITIVMLTIMARSLNSPTTQANAFSYPFRLDLPGNRDRLKQIQAELSFYKDRVQQAPTSGLNLSALAGTYWKMGKATGEVSWYLLAEKTAQRSLSSLPFDNAGAKLTLAKIAQAQHNFKQTNKITQQILTEQPGNEEAQAILVTSHLATGNLIEADRLVTQLVKSTPTLPTLTLQALVQDARGEASTSQTFEAAIAAEEPGEIGSSAFARVMYGRHYARQGKLQKAESLYQAALEILPNYPLALVQLASLKIRQGKYEAAEQAYNQIVAYSRQEATVFDHVILRGKARIKQLQGQAFTPLLQKAETLLRQETNTGHDATSLEQGSFGHRRELALLLLDRNQPQTNAEALKLMQAEVKVRQDAQTLSALAQAQFRADRHQAAHLSIQKAIATGIADPALFMQAAQIARRLDKPQQAQRYANRATQIDPSFDQQAQRAIGLEI</sequence>
<gene>
    <name evidence="2" type="ORF">IQ266_17665</name>
</gene>
<comment type="caution">
    <text evidence="2">The sequence shown here is derived from an EMBL/GenBank/DDBJ whole genome shotgun (WGS) entry which is preliminary data.</text>
</comment>
<feature type="repeat" description="TPR" evidence="1">
    <location>
        <begin position="226"/>
        <end position="259"/>
    </location>
</feature>
<dbReference type="EMBL" id="JADEXQ010000068">
    <property type="protein sequence ID" value="MBE9031564.1"/>
    <property type="molecule type" value="Genomic_DNA"/>
</dbReference>
<evidence type="ECO:0000313" key="3">
    <source>
        <dbReference type="Proteomes" id="UP000625316"/>
    </source>
</evidence>
<dbReference type="Pfam" id="PF14559">
    <property type="entry name" value="TPR_19"/>
    <property type="match status" value="1"/>
</dbReference>
<dbReference type="InterPro" id="IPR011990">
    <property type="entry name" value="TPR-like_helical_dom_sf"/>
</dbReference>
<dbReference type="RefSeq" id="WP_264326392.1">
    <property type="nucleotide sequence ID" value="NZ_JADEXQ010000068.1"/>
</dbReference>
<protein>
    <submittedName>
        <fullName evidence="2">Tetratricopeptide repeat protein</fullName>
    </submittedName>
</protein>
<keyword evidence="3" id="KW-1185">Reference proteome</keyword>
<accession>A0A928Z4A7</accession>
<dbReference type="PROSITE" id="PS50005">
    <property type="entry name" value="TPR"/>
    <property type="match status" value="1"/>
</dbReference>
<dbReference type="SUPFAM" id="SSF48452">
    <property type="entry name" value="TPR-like"/>
    <property type="match status" value="2"/>
</dbReference>
<dbReference type="InterPro" id="IPR019734">
    <property type="entry name" value="TPR_rpt"/>
</dbReference>
<evidence type="ECO:0000256" key="1">
    <source>
        <dbReference type="PROSITE-ProRule" id="PRU00339"/>
    </source>
</evidence>
<dbReference type="SMART" id="SM00028">
    <property type="entry name" value="TPR"/>
    <property type="match status" value="4"/>
</dbReference>
<keyword evidence="1" id="KW-0802">TPR repeat</keyword>
<reference evidence="2" key="1">
    <citation type="submission" date="2020-10" db="EMBL/GenBank/DDBJ databases">
        <authorList>
            <person name="Castelo-Branco R."/>
            <person name="Eusebio N."/>
            <person name="Adriana R."/>
            <person name="Vieira A."/>
            <person name="Brugerolle De Fraissinette N."/>
            <person name="Rezende De Castro R."/>
            <person name="Schneider M.P."/>
            <person name="Vasconcelos V."/>
            <person name="Leao P.N."/>
        </authorList>
    </citation>
    <scope>NUCLEOTIDE SEQUENCE</scope>
    <source>
        <strain evidence="2">LEGE 11480</strain>
    </source>
</reference>
<organism evidence="2 3">
    <name type="scientific">Romeriopsis navalis LEGE 11480</name>
    <dbReference type="NCBI Taxonomy" id="2777977"/>
    <lineage>
        <taxon>Bacteria</taxon>
        <taxon>Bacillati</taxon>
        <taxon>Cyanobacteriota</taxon>
        <taxon>Cyanophyceae</taxon>
        <taxon>Leptolyngbyales</taxon>
        <taxon>Leptolyngbyaceae</taxon>
        <taxon>Romeriopsis</taxon>
        <taxon>Romeriopsis navalis</taxon>
    </lineage>
</organism>